<dbReference type="PANTHER" id="PTHR30146:SF109">
    <property type="entry name" value="HTH-TYPE TRANSCRIPTIONAL REGULATOR GALS"/>
    <property type="match status" value="1"/>
</dbReference>
<keyword evidence="2" id="KW-0238">DNA-binding</keyword>
<dbReference type="SUPFAM" id="SSF53822">
    <property type="entry name" value="Periplasmic binding protein-like I"/>
    <property type="match status" value="1"/>
</dbReference>
<dbReference type="STRING" id="504486.SAMN05660703_2640"/>
<dbReference type="Gene3D" id="1.10.260.40">
    <property type="entry name" value="lambda repressor-like DNA-binding domains"/>
    <property type="match status" value="1"/>
</dbReference>
<evidence type="ECO:0000313" key="5">
    <source>
        <dbReference type="EMBL" id="SMC75409.1"/>
    </source>
</evidence>
<evidence type="ECO:0000256" key="2">
    <source>
        <dbReference type="ARBA" id="ARBA00023125"/>
    </source>
</evidence>
<accession>A0A1W2BR89</accession>
<reference evidence="5 6" key="1">
    <citation type="submission" date="2017-04" db="EMBL/GenBank/DDBJ databases">
        <authorList>
            <person name="Afonso C.L."/>
            <person name="Miller P.J."/>
            <person name="Scott M.A."/>
            <person name="Spackman E."/>
            <person name="Goraichik I."/>
            <person name="Dimitrov K.M."/>
            <person name="Suarez D.L."/>
            <person name="Swayne D.E."/>
        </authorList>
    </citation>
    <scope>NUCLEOTIDE SEQUENCE [LARGE SCALE GENOMIC DNA]</scope>
    <source>
        <strain evidence="5 6">DSM 21164</strain>
    </source>
</reference>
<proteinExistence type="predicted"/>
<dbReference type="InterPro" id="IPR010982">
    <property type="entry name" value="Lambda_DNA-bd_dom_sf"/>
</dbReference>
<dbReference type="Proteomes" id="UP000192360">
    <property type="component" value="Unassembled WGS sequence"/>
</dbReference>
<dbReference type="InterPro" id="IPR001761">
    <property type="entry name" value="Peripla_BP/Lac1_sug-bd_dom"/>
</dbReference>
<dbReference type="PANTHER" id="PTHR30146">
    <property type="entry name" value="LACI-RELATED TRANSCRIPTIONAL REPRESSOR"/>
    <property type="match status" value="1"/>
</dbReference>
<dbReference type="InterPro" id="IPR000843">
    <property type="entry name" value="HTH_LacI"/>
</dbReference>
<dbReference type="EMBL" id="FWXO01000004">
    <property type="protein sequence ID" value="SMC75409.1"/>
    <property type="molecule type" value="Genomic_DNA"/>
</dbReference>
<protein>
    <submittedName>
        <fullName evidence="5">Transcriptional regulator, LacI family</fullName>
    </submittedName>
</protein>
<keyword evidence="3" id="KW-0804">Transcription</keyword>
<evidence type="ECO:0000313" key="6">
    <source>
        <dbReference type="Proteomes" id="UP000192360"/>
    </source>
</evidence>
<dbReference type="AlphaFoldDB" id="A0A1W2BR89"/>
<keyword evidence="1" id="KW-0805">Transcription regulation</keyword>
<sequence length="352" mass="39567">MKPATLKQIAEQLNISISTVSKALKDYPDVSKKTKDLVNELAKDLNYKPNAFALNLRNKESKTIGLIIPEIVHHFFSSVIKGIISQAEEKGYLVIILQSNESYELEKKQIELLMNQRVDGILISLANGTADYAHLNEVLAQDKPLVMFDKIAKLVRCSKIVIDDRKAAYLATQHLIDTGCKRIAHFRGPLLPQNSIDRFLGYKKALEDNNIPYDPSLVYLCECGEHSFEEGKANAQKLLQDHNDVDGIFINTDLVAIGAINEFKKMGIKIPEDISIVGFSNWHMSSVISPSLTTIDQPGFLMGKNAFKQLHLEITNLKNNLPIVHQEIILQTDLLKRESTKDITAKKNKLHL</sequence>
<evidence type="ECO:0000256" key="3">
    <source>
        <dbReference type="ARBA" id="ARBA00023163"/>
    </source>
</evidence>
<dbReference type="GO" id="GO:0000976">
    <property type="term" value="F:transcription cis-regulatory region binding"/>
    <property type="evidence" value="ECO:0007669"/>
    <property type="project" value="TreeGrafter"/>
</dbReference>
<dbReference type="GO" id="GO:0003700">
    <property type="term" value="F:DNA-binding transcription factor activity"/>
    <property type="evidence" value="ECO:0007669"/>
    <property type="project" value="TreeGrafter"/>
</dbReference>
<dbReference type="SUPFAM" id="SSF47413">
    <property type="entry name" value="lambda repressor-like DNA-binding domains"/>
    <property type="match status" value="1"/>
</dbReference>
<dbReference type="InterPro" id="IPR028082">
    <property type="entry name" value="Peripla_BP_I"/>
</dbReference>
<dbReference type="Gene3D" id="3.40.50.2300">
    <property type="match status" value="2"/>
</dbReference>
<dbReference type="SMART" id="SM00354">
    <property type="entry name" value="HTH_LACI"/>
    <property type="match status" value="1"/>
</dbReference>
<feature type="domain" description="HTH lacI-type" evidence="4">
    <location>
        <begin position="4"/>
        <end position="58"/>
    </location>
</feature>
<keyword evidence="6" id="KW-1185">Reference proteome</keyword>
<organism evidence="5 6">
    <name type="scientific">Cellulophaga tyrosinoxydans</name>
    <dbReference type="NCBI Taxonomy" id="504486"/>
    <lineage>
        <taxon>Bacteria</taxon>
        <taxon>Pseudomonadati</taxon>
        <taxon>Bacteroidota</taxon>
        <taxon>Flavobacteriia</taxon>
        <taxon>Flavobacteriales</taxon>
        <taxon>Flavobacteriaceae</taxon>
        <taxon>Cellulophaga</taxon>
    </lineage>
</organism>
<dbReference type="CDD" id="cd06267">
    <property type="entry name" value="PBP1_LacI_sugar_binding-like"/>
    <property type="match status" value="1"/>
</dbReference>
<evidence type="ECO:0000259" key="4">
    <source>
        <dbReference type="PROSITE" id="PS50932"/>
    </source>
</evidence>
<dbReference type="Pfam" id="PF00356">
    <property type="entry name" value="LacI"/>
    <property type="match status" value="1"/>
</dbReference>
<gene>
    <name evidence="5" type="ORF">SAMN05660703_2640</name>
</gene>
<dbReference type="Pfam" id="PF00532">
    <property type="entry name" value="Peripla_BP_1"/>
    <property type="match status" value="1"/>
</dbReference>
<evidence type="ECO:0000256" key="1">
    <source>
        <dbReference type="ARBA" id="ARBA00023015"/>
    </source>
</evidence>
<dbReference type="PROSITE" id="PS50932">
    <property type="entry name" value="HTH_LACI_2"/>
    <property type="match status" value="1"/>
</dbReference>
<dbReference type="RefSeq" id="WP_084062007.1">
    <property type="nucleotide sequence ID" value="NZ_FWXO01000004.1"/>
</dbReference>
<dbReference type="CDD" id="cd01392">
    <property type="entry name" value="HTH_LacI"/>
    <property type="match status" value="1"/>
</dbReference>
<dbReference type="OrthoDB" id="9768806at2"/>
<name>A0A1W2BR89_9FLAO</name>